<dbReference type="InterPro" id="IPR012854">
    <property type="entry name" value="Cu_amine_oxidase-like_N"/>
</dbReference>
<dbReference type="RefSeq" id="WP_213530978.1">
    <property type="nucleotide sequence ID" value="NZ_BOVJ01000183.1"/>
</dbReference>
<gene>
    <name evidence="2" type="ORF">PACILC2_49880</name>
</gene>
<dbReference type="Gene3D" id="3.30.457.10">
    <property type="entry name" value="Copper amine oxidase-like, N-terminal domain"/>
    <property type="match status" value="1"/>
</dbReference>
<dbReference type="InterPro" id="IPR036582">
    <property type="entry name" value="Mao_N_sf"/>
</dbReference>
<dbReference type="Pfam" id="PF07833">
    <property type="entry name" value="Cu_amine_oxidN1"/>
    <property type="match status" value="1"/>
</dbReference>
<dbReference type="EMBL" id="BOVJ01000183">
    <property type="protein sequence ID" value="GIQ66420.1"/>
    <property type="molecule type" value="Genomic_DNA"/>
</dbReference>
<evidence type="ECO:0000259" key="1">
    <source>
        <dbReference type="Pfam" id="PF07833"/>
    </source>
</evidence>
<reference evidence="2 3" key="1">
    <citation type="submission" date="2021-04" db="EMBL/GenBank/DDBJ databases">
        <title>Draft genome sequence of Paenibacillus cisolokensis, LC2-13A.</title>
        <authorList>
            <person name="Uke A."/>
            <person name="Chhe C."/>
            <person name="Baramee S."/>
            <person name="Kosugi A."/>
        </authorList>
    </citation>
    <scope>NUCLEOTIDE SEQUENCE [LARGE SCALE GENOMIC DNA]</scope>
    <source>
        <strain evidence="2 3">LC2-13A</strain>
    </source>
</reference>
<dbReference type="SUPFAM" id="SSF55383">
    <property type="entry name" value="Copper amine oxidase, domain N"/>
    <property type="match status" value="1"/>
</dbReference>
<name>A0ABQ4NDU8_9BACL</name>
<organism evidence="2 3">
    <name type="scientific">Paenibacillus cisolokensis</name>
    <dbReference type="NCBI Taxonomy" id="1658519"/>
    <lineage>
        <taxon>Bacteria</taxon>
        <taxon>Bacillati</taxon>
        <taxon>Bacillota</taxon>
        <taxon>Bacilli</taxon>
        <taxon>Bacillales</taxon>
        <taxon>Paenibacillaceae</taxon>
        <taxon>Paenibacillus</taxon>
    </lineage>
</organism>
<comment type="caution">
    <text evidence="2">The sequence shown here is derived from an EMBL/GenBank/DDBJ whole genome shotgun (WGS) entry which is preliminary data.</text>
</comment>
<protein>
    <recommendedName>
        <fullName evidence="1">Copper amine oxidase-like N-terminal domain-containing protein</fullName>
    </recommendedName>
</protein>
<evidence type="ECO:0000313" key="3">
    <source>
        <dbReference type="Proteomes" id="UP000680304"/>
    </source>
</evidence>
<dbReference type="Proteomes" id="UP000680304">
    <property type="component" value="Unassembled WGS sequence"/>
</dbReference>
<feature type="domain" description="Copper amine oxidase-like N-terminal" evidence="1">
    <location>
        <begin position="32"/>
        <end position="75"/>
    </location>
</feature>
<keyword evidence="3" id="KW-1185">Reference proteome</keyword>
<sequence length="236" mass="26186">MRKMKRMVVLWLGSLLLTGSVAYSAGKISLYVNGTAVKEAAAYVQNGQVYVPVRLVSEALGADVSWNAGRKEVRIDGVAGGVWNDGTFPSLPSNLDAVNVVNRYMAALQGAYSGFYDADEDFKALLSRQALKEDSRVWHPISGLVGSSARAIVRYEIVDGRLAGEDADGRPIYEIAVRYSVHDPVDDAKYQLLTKAYTVIMERTDGKGLAYRIDRERLLSRKQLKEEPKPFFFRSK</sequence>
<accession>A0ABQ4NDU8</accession>
<proteinExistence type="predicted"/>
<evidence type="ECO:0000313" key="2">
    <source>
        <dbReference type="EMBL" id="GIQ66420.1"/>
    </source>
</evidence>